<dbReference type="Gene3D" id="3.30.360.10">
    <property type="entry name" value="Dihydrodipicolinate Reductase, domain 2"/>
    <property type="match status" value="1"/>
</dbReference>
<dbReference type="SUPFAM" id="SSF51735">
    <property type="entry name" value="NAD(P)-binding Rossmann-fold domains"/>
    <property type="match status" value="1"/>
</dbReference>
<accession>A0A1M7KYF9</accession>
<dbReference type="InterPro" id="IPR000683">
    <property type="entry name" value="Gfo/Idh/MocA-like_OxRdtase_N"/>
</dbReference>
<dbReference type="OrthoDB" id="9763611at2"/>
<gene>
    <name evidence="2" type="ORF">SAMN04488057_10315</name>
</gene>
<sequence length="452" mass="50277">MSEKANGRRDFIKKSAMTTMGISALGAVGFSAKSYGKILGANERLNIAIAGLGRRLGAFYSPIGLKSSNVNLVYLCDVMQSQRERAAKNFEKHIDYQPKLENSILKVIEDPEVDALINATPDHWHAPGTWLALEAGKHVYVEKPCSHNPYEGELLVAYQKQYGKVVQMGNQQRSAPESIEIIKAIHDGAIGDVYKAVAFYNSARGEVPNQKKAAPPQGLDWELFQGPAPRREYTDDTWNYNWHWYGWDYGTAESGNNATHELDVARWALQVDFPEKVMVDSGKYHWPNDGWEMYDTMDAVFKFSDNRTIQWDGKSRNGHNTYGPGRGTIIYGTDGSVYVDRGGYKHFDRSGKVVKTNESGGSEAGTALGGGGDMSTLHVVNFFEAIRGKQEQNSPIDEGAKSVLLCHLANIASRTGEILECDSSNGHIKNSKQASKLWKREYEKGWEPKLKA</sequence>
<organism evidence="2 3">
    <name type="scientific">Cyclobacterium lianum</name>
    <dbReference type="NCBI Taxonomy" id="388280"/>
    <lineage>
        <taxon>Bacteria</taxon>
        <taxon>Pseudomonadati</taxon>
        <taxon>Bacteroidota</taxon>
        <taxon>Cytophagia</taxon>
        <taxon>Cytophagales</taxon>
        <taxon>Cyclobacteriaceae</taxon>
        <taxon>Cyclobacterium</taxon>
    </lineage>
</organism>
<dbReference type="InterPro" id="IPR050463">
    <property type="entry name" value="Gfo/Idh/MocA_oxidrdct_glycsds"/>
</dbReference>
<dbReference type="PROSITE" id="PS51318">
    <property type="entry name" value="TAT"/>
    <property type="match status" value="1"/>
</dbReference>
<dbReference type="EMBL" id="FRCY01000003">
    <property type="protein sequence ID" value="SHM70102.1"/>
    <property type="molecule type" value="Genomic_DNA"/>
</dbReference>
<dbReference type="STRING" id="388280.SAMN04488057_10315"/>
<dbReference type="InterPro" id="IPR036291">
    <property type="entry name" value="NAD(P)-bd_dom_sf"/>
</dbReference>
<feature type="domain" description="Gfo/Idh/MocA-like oxidoreductase N-terminal" evidence="1">
    <location>
        <begin position="45"/>
        <end position="169"/>
    </location>
</feature>
<dbReference type="GO" id="GO:0000166">
    <property type="term" value="F:nucleotide binding"/>
    <property type="evidence" value="ECO:0007669"/>
    <property type="project" value="InterPro"/>
</dbReference>
<keyword evidence="3" id="KW-1185">Reference proteome</keyword>
<proteinExistence type="predicted"/>
<name>A0A1M7KYF9_9BACT</name>
<reference evidence="2 3" key="1">
    <citation type="submission" date="2016-11" db="EMBL/GenBank/DDBJ databases">
        <authorList>
            <person name="Jaros S."/>
            <person name="Januszkiewicz K."/>
            <person name="Wedrychowicz H."/>
        </authorList>
    </citation>
    <scope>NUCLEOTIDE SEQUENCE [LARGE SCALE GENOMIC DNA]</scope>
    <source>
        <strain evidence="2 3">CGMCC 1.6102</strain>
    </source>
</reference>
<evidence type="ECO:0000313" key="2">
    <source>
        <dbReference type="EMBL" id="SHM70102.1"/>
    </source>
</evidence>
<dbReference type="PANTHER" id="PTHR43818">
    <property type="entry name" value="BCDNA.GH03377"/>
    <property type="match status" value="1"/>
</dbReference>
<dbReference type="PANTHER" id="PTHR43818:SF5">
    <property type="entry name" value="OXIDOREDUCTASE FAMILY PROTEIN"/>
    <property type="match status" value="1"/>
</dbReference>
<dbReference type="Proteomes" id="UP000184513">
    <property type="component" value="Unassembled WGS sequence"/>
</dbReference>
<evidence type="ECO:0000313" key="3">
    <source>
        <dbReference type="Proteomes" id="UP000184513"/>
    </source>
</evidence>
<protein>
    <submittedName>
        <fullName evidence="2">Predicted dehydrogenase</fullName>
    </submittedName>
</protein>
<evidence type="ECO:0000259" key="1">
    <source>
        <dbReference type="Pfam" id="PF01408"/>
    </source>
</evidence>
<dbReference type="InterPro" id="IPR006311">
    <property type="entry name" value="TAT_signal"/>
</dbReference>
<dbReference type="Pfam" id="PF01408">
    <property type="entry name" value="GFO_IDH_MocA"/>
    <property type="match status" value="1"/>
</dbReference>
<dbReference type="AlphaFoldDB" id="A0A1M7KYF9"/>
<dbReference type="Gene3D" id="3.40.50.720">
    <property type="entry name" value="NAD(P)-binding Rossmann-like Domain"/>
    <property type="match status" value="1"/>
</dbReference>
<dbReference type="RefSeq" id="WP_073093248.1">
    <property type="nucleotide sequence ID" value="NZ_FRCY01000003.1"/>
</dbReference>
<dbReference type="SUPFAM" id="SSF55347">
    <property type="entry name" value="Glyceraldehyde-3-phosphate dehydrogenase-like, C-terminal domain"/>
    <property type="match status" value="1"/>
</dbReference>